<organism evidence="3 4">
    <name type="scientific">Symbiodinium pilosum</name>
    <name type="common">Dinoflagellate</name>
    <dbReference type="NCBI Taxonomy" id="2952"/>
    <lineage>
        <taxon>Eukaryota</taxon>
        <taxon>Sar</taxon>
        <taxon>Alveolata</taxon>
        <taxon>Dinophyceae</taxon>
        <taxon>Suessiales</taxon>
        <taxon>Symbiodiniaceae</taxon>
        <taxon>Symbiodinium</taxon>
    </lineage>
</organism>
<gene>
    <name evidence="3" type="primary">CNNM3</name>
    <name evidence="3" type="ORF">SPIL2461_LOCUS15119</name>
</gene>
<dbReference type="PANTHER" id="PTHR11062:SF281">
    <property type="entry name" value="EXOSTOSIN-LIKE 2"/>
    <property type="match status" value="1"/>
</dbReference>
<dbReference type="Pfam" id="PF03016">
    <property type="entry name" value="Exostosin_GT47"/>
    <property type="match status" value="1"/>
</dbReference>
<dbReference type="InterPro" id="IPR040911">
    <property type="entry name" value="Exostosin_GT47"/>
</dbReference>
<evidence type="ECO:0000313" key="3">
    <source>
        <dbReference type="EMBL" id="CAE7564233.1"/>
    </source>
</evidence>
<evidence type="ECO:0000256" key="1">
    <source>
        <dbReference type="ARBA" id="ARBA00010271"/>
    </source>
</evidence>
<dbReference type="Proteomes" id="UP000649617">
    <property type="component" value="Unassembled WGS sequence"/>
</dbReference>
<feature type="domain" description="Exostosin GT47" evidence="2">
    <location>
        <begin position="279"/>
        <end position="391"/>
    </location>
</feature>
<accession>A0A812UGH1</accession>
<sequence length="413" mass="46198">MWIGNLTEEEGWQKRMKTYFEGIFRKQDGQEVRQQVQAIWRRLERRCKEQPWEPFTAEELTRLMSKWKGGKSTGPDGVSFEALKAVAQDEYWQHAILQEFNDALYKGRLPPDIKESVTVLIPKEAAPRQWSATRPITLSTSCLKWQSQLILARTTKHILQGAVWQYAQPGKQPAELILSVRKAVLHFLPGCIVEHAPWQEHEGRGALKGPTLQEMVRPPGKIAVTLLIRSYGKVVQRGQAAVVMAKRAVTAVDVLTHGKAAVLHGANRFGATWMSSAASADIVIPGHTDYARIQYMKSKNRPTAERRLLMTFHGRAPGAHDAYEECWVRGALMKLGDAAGLDSGVDIGGFVTDYLERKGDSHFCLVPAGTSPWTNHLYESFHAGCVPVILSHLVSINTLRTYEVLSKILGMQA</sequence>
<dbReference type="InterPro" id="IPR004263">
    <property type="entry name" value="Exostosin"/>
</dbReference>
<evidence type="ECO:0000259" key="2">
    <source>
        <dbReference type="Pfam" id="PF03016"/>
    </source>
</evidence>
<dbReference type="EMBL" id="CAJNIZ010036224">
    <property type="protein sequence ID" value="CAE7564233.1"/>
    <property type="molecule type" value="Genomic_DNA"/>
</dbReference>
<comment type="similarity">
    <text evidence="1">Belongs to the glycosyltransferase 47 family.</text>
</comment>
<name>A0A812UGH1_SYMPI</name>
<dbReference type="GO" id="GO:0016757">
    <property type="term" value="F:glycosyltransferase activity"/>
    <property type="evidence" value="ECO:0007669"/>
    <property type="project" value="InterPro"/>
</dbReference>
<protein>
    <submittedName>
        <fullName evidence="3">CNNM3 protein</fullName>
    </submittedName>
</protein>
<dbReference type="PANTHER" id="PTHR11062">
    <property type="entry name" value="EXOSTOSIN HEPARAN SULFATE GLYCOSYLTRANSFERASE -RELATED"/>
    <property type="match status" value="1"/>
</dbReference>
<proteinExistence type="inferred from homology"/>
<dbReference type="OrthoDB" id="447449at2759"/>
<reference evidence="3" key="1">
    <citation type="submission" date="2021-02" db="EMBL/GenBank/DDBJ databases">
        <authorList>
            <person name="Dougan E. K."/>
            <person name="Rhodes N."/>
            <person name="Thang M."/>
            <person name="Chan C."/>
        </authorList>
    </citation>
    <scope>NUCLEOTIDE SEQUENCE</scope>
</reference>
<keyword evidence="4" id="KW-1185">Reference proteome</keyword>
<dbReference type="AlphaFoldDB" id="A0A812UGH1"/>
<comment type="caution">
    <text evidence="3">The sequence shown here is derived from an EMBL/GenBank/DDBJ whole genome shotgun (WGS) entry which is preliminary data.</text>
</comment>
<evidence type="ECO:0000313" key="4">
    <source>
        <dbReference type="Proteomes" id="UP000649617"/>
    </source>
</evidence>